<proteinExistence type="inferred from homology"/>
<name>A0A8T0HT26_CERPU</name>
<dbReference type="InterPro" id="IPR050317">
    <property type="entry name" value="Plant_Fungal_Acyltransferase"/>
</dbReference>
<accession>A0A8T0HT26</accession>
<comment type="caution">
    <text evidence="2">The sequence shown here is derived from an EMBL/GenBank/DDBJ whole genome shotgun (WGS) entry which is preliminary data.</text>
</comment>
<dbReference type="AlphaFoldDB" id="A0A8T0HT26"/>
<dbReference type="InterPro" id="IPR023213">
    <property type="entry name" value="CAT-like_dom_sf"/>
</dbReference>
<dbReference type="Proteomes" id="UP000822688">
    <property type="component" value="Chromosome V"/>
</dbReference>
<organism evidence="2 3">
    <name type="scientific">Ceratodon purpureus</name>
    <name type="common">Fire moss</name>
    <name type="synonym">Dicranum purpureum</name>
    <dbReference type="NCBI Taxonomy" id="3225"/>
    <lineage>
        <taxon>Eukaryota</taxon>
        <taxon>Viridiplantae</taxon>
        <taxon>Streptophyta</taxon>
        <taxon>Embryophyta</taxon>
        <taxon>Bryophyta</taxon>
        <taxon>Bryophytina</taxon>
        <taxon>Bryopsida</taxon>
        <taxon>Dicranidae</taxon>
        <taxon>Pseudoditrichales</taxon>
        <taxon>Ditrichaceae</taxon>
        <taxon>Ceratodon</taxon>
    </lineage>
</organism>
<dbReference type="Gene3D" id="3.30.559.10">
    <property type="entry name" value="Chloramphenicol acetyltransferase-like domain"/>
    <property type="match status" value="1"/>
</dbReference>
<evidence type="ECO:0000256" key="1">
    <source>
        <dbReference type="ARBA" id="ARBA00009861"/>
    </source>
</evidence>
<comment type="similarity">
    <text evidence="1">Belongs to the plant acyltransferase family.</text>
</comment>
<sequence>MATPFVELDVKLGERVFVKVDVQPGYEIDTNPFVFTNIDQVQLPGLLQLTFTRFLEPFKIAQIKFTFLLIGADAGIHSGDAIFLRCESRQGEPGSGRDIEECKMLSHYDFLAGRVRLNEEMMQMEIDCNNAGAQFLSALGDLTMEELGDVTVHNPLFRKFLPQTFNATTIADIPSMMIQVTMLTCGGHVIGFGMSHVVWDGHGVLDFLFYLMLFAQGVPHVFLPKPDPAMKKARDPPTPAFGHPEYVKLDELAHPTSFTTSNAATSEFMEIAAPEMHSTKLSLPTYNLIQYTIECPNPSCSRNGSNLPVPSSCR</sequence>
<evidence type="ECO:0000313" key="3">
    <source>
        <dbReference type="Proteomes" id="UP000822688"/>
    </source>
</evidence>
<gene>
    <name evidence="2" type="ORF">KC19_VG242200</name>
</gene>
<dbReference type="PANTHER" id="PTHR31642:SF231">
    <property type="entry name" value="BAHD FAMILY ACYLTRANSFERASE, CLADE V"/>
    <property type="match status" value="1"/>
</dbReference>
<keyword evidence="3" id="KW-1185">Reference proteome</keyword>
<evidence type="ECO:0000313" key="2">
    <source>
        <dbReference type="EMBL" id="KAG0574190.1"/>
    </source>
</evidence>
<protein>
    <submittedName>
        <fullName evidence="2">Uncharacterized protein</fullName>
    </submittedName>
</protein>
<dbReference type="PANTHER" id="PTHR31642">
    <property type="entry name" value="TRICHOTHECENE 3-O-ACETYLTRANSFERASE"/>
    <property type="match status" value="1"/>
</dbReference>
<dbReference type="Pfam" id="PF02458">
    <property type="entry name" value="Transferase"/>
    <property type="match status" value="1"/>
</dbReference>
<reference evidence="2" key="1">
    <citation type="submission" date="2020-06" db="EMBL/GenBank/DDBJ databases">
        <title>WGS assembly of Ceratodon purpureus strain R40.</title>
        <authorList>
            <person name="Carey S.B."/>
            <person name="Jenkins J."/>
            <person name="Shu S."/>
            <person name="Lovell J.T."/>
            <person name="Sreedasyam A."/>
            <person name="Maumus F."/>
            <person name="Tiley G.P."/>
            <person name="Fernandez-Pozo N."/>
            <person name="Barry K."/>
            <person name="Chen C."/>
            <person name="Wang M."/>
            <person name="Lipzen A."/>
            <person name="Daum C."/>
            <person name="Saski C.A."/>
            <person name="Payton A.C."/>
            <person name="Mcbreen J.C."/>
            <person name="Conrad R.E."/>
            <person name="Kollar L.M."/>
            <person name="Olsson S."/>
            <person name="Huttunen S."/>
            <person name="Landis J.B."/>
            <person name="Wickett N.J."/>
            <person name="Johnson M.G."/>
            <person name="Rensing S.A."/>
            <person name="Grimwood J."/>
            <person name="Schmutz J."/>
            <person name="Mcdaniel S.F."/>
        </authorList>
    </citation>
    <scope>NUCLEOTIDE SEQUENCE</scope>
    <source>
        <strain evidence="2">R40</strain>
    </source>
</reference>
<dbReference type="GO" id="GO:0016747">
    <property type="term" value="F:acyltransferase activity, transferring groups other than amino-acyl groups"/>
    <property type="evidence" value="ECO:0007669"/>
    <property type="project" value="TreeGrafter"/>
</dbReference>
<dbReference type="EMBL" id="CM026426">
    <property type="protein sequence ID" value="KAG0574190.1"/>
    <property type="molecule type" value="Genomic_DNA"/>
</dbReference>